<evidence type="ECO:0000313" key="5">
    <source>
        <dbReference type="EMBL" id="BBY23380.1"/>
    </source>
</evidence>
<evidence type="ECO:0000313" key="6">
    <source>
        <dbReference type="Proteomes" id="UP000467130"/>
    </source>
</evidence>
<evidence type="ECO:0000256" key="1">
    <source>
        <dbReference type="ARBA" id="ARBA00023015"/>
    </source>
</evidence>
<dbReference type="EMBL" id="AP022587">
    <property type="protein sequence ID" value="BBY23380.1"/>
    <property type="molecule type" value="Genomic_DNA"/>
</dbReference>
<dbReference type="PRINTS" id="PR00038">
    <property type="entry name" value="HTHLUXR"/>
</dbReference>
<evidence type="ECO:0000256" key="2">
    <source>
        <dbReference type="ARBA" id="ARBA00023125"/>
    </source>
</evidence>
<dbReference type="KEGG" id="msto:MSTO_35850"/>
<dbReference type="InterPro" id="IPR036388">
    <property type="entry name" value="WH-like_DNA-bd_sf"/>
</dbReference>
<accession>A0A7I7QAQ4</accession>
<dbReference type="Pfam" id="PF00196">
    <property type="entry name" value="GerE"/>
    <property type="match status" value="1"/>
</dbReference>
<dbReference type="InterPro" id="IPR000792">
    <property type="entry name" value="Tscrpt_reg_LuxR_C"/>
</dbReference>
<keyword evidence="2" id="KW-0238">DNA-binding</keyword>
<keyword evidence="6" id="KW-1185">Reference proteome</keyword>
<sequence length="108" mass="11296">MFTDIGMAAFAQRARLELGATGEKPREKLSLRTGSGLTPREAQIAALAAGGATNAEIGAQLFISANTVAYHLRKVFTKLDVTARRQLAPAVIGASPSWPPARSANYGG</sequence>
<dbReference type="Gene3D" id="1.10.10.10">
    <property type="entry name" value="Winged helix-like DNA-binding domain superfamily/Winged helix DNA-binding domain"/>
    <property type="match status" value="1"/>
</dbReference>
<dbReference type="PANTHER" id="PTHR44688:SF16">
    <property type="entry name" value="DNA-BINDING TRANSCRIPTIONAL ACTIVATOR DEVR_DOSR"/>
    <property type="match status" value="1"/>
</dbReference>
<reference evidence="5 6" key="1">
    <citation type="journal article" date="2019" name="Emerg. Microbes Infect.">
        <title>Comprehensive subspecies identification of 175 nontuberculous mycobacteria species based on 7547 genomic profiles.</title>
        <authorList>
            <person name="Matsumoto Y."/>
            <person name="Kinjo T."/>
            <person name="Motooka D."/>
            <person name="Nabeya D."/>
            <person name="Jung N."/>
            <person name="Uechi K."/>
            <person name="Horii T."/>
            <person name="Iida T."/>
            <person name="Fujita J."/>
            <person name="Nakamura S."/>
        </authorList>
    </citation>
    <scope>NUCLEOTIDE SEQUENCE [LARGE SCALE GENOMIC DNA]</scope>
    <source>
        <strain evidence="5 6">JCM 17783</strain>
    </source>
</reference>
<keyword evidence="1" id="KW-0805">Transcription regulation</keyword>
<gene>
    <name evidence="5" type="ORF">MSTO_35850</name>
</gene>
<dbReference type="PROSITE" id="PS50043">
    <property type="entry name" value="HTH_LUXR_2"/>
    <property type="match status" value="1"/>
</dbReference>
<organism evidence="5 6">
    <name type="scientific">Mycobacterium stomatepiae</name>
    <dbReference type="NCBI Taxonomy" id="470076"/>
    <lineage>
        <taxon>Bacteria</taxon>
        <taxon>Bacillati</taxon>
        <taxon>Actinomycetota</taxon>
        <taxon>Actinomycetes</taxon>
        <taxon>Mycobacteriales</taxon>
        <taxon>Mycobacteriaceae</taxon>
        <taxon>Mycobacterium</taxon>
        <taxon>Mycobacterium simiae complex</taxon>
    </lineage>
</organism>
<dbReference type="SMART" id="SM00421">
    <property type="entry name" value="HTH_LUXR"/>
    <property type="match status" value="1"/>
</dbReference>
<dbReference type="AlphaFoldDB" id="A0A7I7QAQ4"/>
<protein>
    <recommendedName>
        <fullName evidence="4">HTH luxR-type domain-containing protein</fullName>
    </recommendedName>
</protein>
<dbReference type="CDD" id="cd06170">
    <property type="entry name" value="LuxR_C_like"/>
    <property type="match status" value="1"/>
</dbReference>
<dbReference type="GO" id="GO:0003677">
    <property type="term" value="F:DNA binding"/>
    <property type="evidence" value="ECO:0007669"/>
    <property type="project" value="UniProtKB-KW"/>
</dbReference>
<evidence type="ECO:0000259" key="4">
    <source>
        <dbReference type="PROSITE" id="PS50043"/>
    </source>
</evidence>
<dbReference type="Proteomes" id="UP000467130">
    <property type="component" value="Chromosome"/>
</dbReference>
<dbReference type="InterPro" id="IPR016032">
    <property type="entry name" value="Sig_transdc_resp-reg_C-effctor"/>
</dbReference>
<dbReference type="GO" id="GO:0006355">
    <property type="term" value="P:regulation of DNA-templated transcription"/>
    <property type="evidence" value="ECO:0007669"/>
    <property type="project" value="InterPro"/>
</dbReference>
<name>A0A7I7QAQ4_9MYCO</name>
<keyword evidence="3" id="KW-0804">Transcription</keyword>
<proteinExistence type="predicted"/>
<evidence type="ECO:0000256" key="3">
    <source>
        <dbReference type="ARBA" id="ARBA00023163"/>
    </source>
</evidence>
<dbReference type="SUPFAM" id="SSF46894">
    <property type="entry name" value="C-terminal effector domain of the bipartite response regulators"/>
    <property type="match status" value="1"/>
</dbReference>
<dbReference type="PANTHER" id="PTHR44688">
    <property type="entry name" value="DNA-BINDING TRANSCRIPTIONAL ACTIVATOR DEVR_DOSR"/>
    <property type="match status" value="1"/>
</dbReference>
<feature type="domain" description="HTH luxR-type" evidence="4">
    <location>
        <begin position="30"/>
        <end position="95"/>
    </location>
</feature>